<dbReference type="SUPFAM" id="SSF141371">
    <property type="entry name" value="PilZ domain-like"/>
    <property type="match status" value="1"/>
</dbReference>
<keyword evidence="3" id="KW-1185">Reference proteome</keyword>
<dbReference type="Gene3D" id="2.40.10.220">
    <property type="entry name" value="predicted glycosyltransferase like domains"/>
    <property type="match status" value="1"/>
</dbReference>
<evidence type="ECO:0000313" key="3">
    <source>
        <dbReference type="Proteomes" id="UP000663555"/>
    </source>
</evidence>
<gene>
    <name evidence="2" type="ORF">LPB19_13105</name>
</gene>
<evidence type="ECO:0000313" key="2">
    <source>
        <dbReference type="EMBL" id="QSP94122.1"/>
    </source>
</evidence>
<dbReference type="RefSeq" id="WP_206643344.1">
    <property type="nucleotide sequence ID" value="NZ_CP071247.1"/>
</dbReference>
<reference evidence="2 3" key="1">
    <citation type="submission" date="2021-03" db="EMBL/GenBank/DDBJ databases">
        <title>Genome sequencing of Marinobacter sp. LPB0319.</title>
        <authorList>
            <person name="Kim J."/>
        </authorList>
    </citation>
    <scope>NUCLEOTIDE SEQUENCE [LARGE SCALE GENOMIC DNA]</scope>
    <source>
        <strain evidence="2 3">LPB0319</strain>
    </source>
</reference>
<dbReference type="Proteomes" id="UP000663555">
    <property type="component" value="Chromosome"/>
</dbReference>
<name>A0ABX7MP83_9GAMM</name>
<dbReference type="EMBL" id="CP071247">
    <property type="protein sequence ID" value="QSP94122.1"/>
    <property type="molecule type" value="Genomic_DNA"/>
</dbReference>
<proteinExistence type="predicted"/>
<dbReference type="InterPro" id="IPR009875">
    <property type="entry name" value="PilZ_domain"/>
</dbReference>
<sequence length="88" mass="9692">MAGQDRRQHIRTAMNAKVKVVHPELGEYLFATRDISDGGVFIVVEEQAFEAAIGDHVTVQVQGLPIPAPVLSMEIVRRTADGYGLQFE</sequence>
<evidence type="ECO:0000259" key="1">
    <source>
        <dbReference type="Pfam" id="PF07238"/>
    </source>
</evidence>
<accession>A0ABX7MP83</accession>
<feature type="domain" description="PilZ" evidence="1">
    <location>
        <begin position="5"/>
        <end position="87"/>
    </location>
</feature>
<organism evidence="2 3">
    <name type="scientific">Marinobacter salinisoli</name>
    <dbReference type="NCBI Taxonomy" id="2769486"/>
    <lineage>
        <taxon>Bacteria</taxon>
        <taxon>Pseudomonadati</taxon>
        <taxon>Pseudomonadota</taxon>
        <taxon>Gammaproteobacteria</taxon>
        <taxon>Pseudomonadales</taxon>
        <taxon>Marinobacteraceae</taxon>
        <taxon>Marinobacter</taxon>
    </lineage>
</organism>
<dbReference type="Pfam" id="PF07238">
    <property type="entry name" value="PilZ"/>
    <property type="match status" value="1"/>
</dbReference>
<protein>
    <submittedName>
        <fullName evidence="2">PilZ domain-containing protein</fullName>
    </submittedName>
</protein>